<organism evidence="2 3">
    <name type="scientific">Cryobacterium lyxosi</name>
    <dbReference type="NCBI Taxonomy" id="1259228"/>
    <lineage>
        <taxon>Bacteria</taxon>
        <taxon>Bacillati</taxon>
        <taxon>Actinomycetota</taxon>
        <taxon>Actinomycetes</taxon>
        <taxon>Micrococcales</taxon>
        <taxon>Microbacteriaceae</taxon>
        <taxon>Cryobacterium</taxon>
    </lineage>
</organism>
<dbReference type="Gene3D" id="3.40.630.30">
    <property type="match status" value="1"/>
</dbReference>
<comment type="caution">
    <text evidence="2">The sequence shown here is derived from an EMBL/GenBank/DDBJ whole genome shotgun (WGS) entry which is preliminary data.</text>
</comment>
<accession>A0A4R8ZE58</accession>
<evidence type="ECO:0000259" key="1">
    <source>
        <dbReference type="PROSITE" id="PS51186"/>
    </source>
</evidence>
<dbReference type="EMBL" id="SOGT01000012">
    <property type="protein sequence ID" value="TFD25493.1"/>
    <property type="molecule type" value="Genomic_DNA"/>
</dbReference>
<dbReference type="SUPFAM" id="SSF55729">
    <property type="entry name" value="Acyl-CoA N-acyltransferases (Nat)"/>
    <property type="match status" value="1"/>
</dbReference>
<evidence type="ECO:0000313" key="2">
    <source>
        <dbReference type="EMBL" id="TFD25493.1"/>
    </source>
</evidence>
<dbReference type="InterPro" id="IPR000182">
    <property type="entry name" value="GNAT_dom"/>
</dbReference>
<evidence type="ECO:0000313" key="3">
    <source>
        <dbReference type="Proteomes" id="UP000298424"/>
    </source>
</evidence>
<dbReference type="InterPro" id="IPR016181">
    <property type="entry name" value="Acyl_CoA_acyltransferase"/>
</dbReference>
<keyword evidence="2" id="KW-0808">Transferase</keyword>
<dbReference type="CDD" id="cd04301">
    <property type="entry name" value="NAT_SF"/>
    <property type="match status" value="1"/>
</dbReference>
<sequence>MARIHVATWQETYRGLMTDEVLDDSEFVSARQRFWTIGLTDERFAHHRVAVAEFDGELIGIAQSAEPTDADATWSQQLNILCVLASAHGTGAGKSLLEAVLFYDAAAALWVADPNRRAQAFYRKHDFIPDGTAKEEYGIKEIRMVRRGQSKLQPSESAPDRA</sequence>
<name>A0A4R8ZE58_9MICO</name>
<proteinExistence type="predicted"/>
<dbReference type="Pfam" id="PF13508">
    <property type="entry name" value="Acetyltransf_7"/>
    <property type="match status" value="1"/>
</dbReference>
<dbReference type="OrthoDB" id="5243635at2"/>
<dbReference type="GO" id="GO:0016747">
    <property type="term" value="F:acyltransferase activity, transferring groups other than amino-acyl groups"/>
    <property type="evidence" value="ECO:0007669"/>
    <property type="project" value="InterPro"/>
</dbReference>
<dbReference type="Proteomes" id="UP000298424">
    <property type="component" value="Unassembled WGS sequence"/>
</dbReference>
<dbReference type="PROSITE" id="PS51186">
    <property type="entry name" value="GNAT"/>
    <property type="match status" value="1"/>
</dbReference>
<protein>
    <submittedName>
        <fullName evidence="2">N-acetyltransferase</fullName>
    </submittedName>
</protein>
<keyword evidence="3" id="KW-1185">Reference proteome</keyword>
<reference evidence="2 3" key="1">
    <citation type="submission" date="2019-03" db="EMBL/GenBank/DDBJ databases">
        <title>Genomics of glacier-inhabiting Cryobacterium strains.</title>
        <authorList>
            <person name="Liu Q."/>
            <person name="Xin Y.-H."/>
        </authorList>
    </citation>
    <scope>NUCLEOTIDE SEQUENCE [LARGE SCALE GENOMIC DNA]</scope>
    <source>
        <strain evidence="2 3">TMT1-1</strain>
    </source>
</reference>
<feature type="domain" description="N-acetyltransferase" evidence="1">
    <location>
        <begin position="11"/>
        <end position="149"/>
    </location>
</feature>
<gene>
    <name evidence="2" type="ORF">E3T27_10005</name>
</gene>
<dbReference type="AlphaFoldDB" id="A0A4R8ZE58"/>